<protein>
    <submittedName>
        <fullName evidence="5">Peptidylprolyl isomerase</fullName>
    </submittedName>
</protein>
<feature type="domain" description="PpiC" evidence="4">
    <location>
        <begin position="174"/>
        <end position="290"/>
    </location>
</feature>
<name>A0A9D1HKH1_9FIRM</name>
<reference evidence="5" key="2">
    <citation type="journal article" date="2021" name="PeerJ">
        <title>Extensive microbial diversity within the chicken gut microbiome revealed by metagenomics and culture.</title>
        <authorList>
            <person name="Gilroy R."/>
            <person name="Ravi A."/>
            <person name="Getino M."/>
            <person name="Pursley I."/>
            <person name="Horton D.L."/>
            <person name="Alikhan N.F."/>
            <person name="Baker D."/>
            <person name="Gharbi K."/>
            <person name="Hall N."/>
            <person name="Watson M."/>
            <person name="Adriaenssens E.M."/>
            <person name="Foster-Nyarko E."/>
            <person name="Jarju S."/>
            <person name="Secka A."/>
            <person name="Antonio M."/>
            <person name="Oren A."/>
            <person name="Chaudhuri R.R."/>
            <person name="La Ragione R."/>
            <person name="Hildebrand F."/>
            <person name="Pallen M.J."/>
        </authorList>
    </citation>
    <scope>NUCLEOTIDE SEQUENCE</scope>
    <source>
        <strain evidence="5">2830</strain>
    </source>
</reference>
<dbReference type="InterPro" id="IPR046357">
    <property type="entry name" value="PPIase_dom_sf"/>
</dbReference>
<feature type="signal peptide" evidence="3">
    <location>
        <begin position="1"/>
        <end position="21"/>
    </location>
</feature>
<evidence type="ECO:0000313" key="5">
    <source>
        <dbReference type="EMBL" id="HIU10001.1"/>
    </source>
</evidence>
<evidence type="ECO:0000256" key="2">
    <source>
        <dbReference type="SAM" id="MobiDB-lite"/>
    </source>
</evidence>
<dbReference type="SUPFAM" id="SSF109998">
    <property type="entry name" value="Triger factor/SurA peptide-binding domain-like"/>
    <property type="match status" value="1"/>
</dbReference>
<dbReference type="PANTHER" id="PTHR47245:SF2">
    <property type="entry name" value="PEPTIDYL-PROLYL CIS-TRANS ISOMERASE HP_0175-RELATED"/>
    <property type="match status" value="1"/>
</dbReference>
<keyword evidence="1 5" id="KW-0413">Isomerase</keyword>
<evidence type="ECO:0000313" key="6">
    <source>
        <dbReference type="Proteomes" id="UP000824124"/>
    </source>
</evidence>
<dbReference type="InterPro" id="IPR027304">
    <property type="entry name" value="Trigger_fact/SurA_dom_sf"/>
</dbReference>
<dbReference type="PROSITE" id="PS51257">
    <property type="entry name" value="PROKAR_LIPOPROTEIN"/>
    <property type="match status" value="1"/>
</dbReference>
<dbReference type="Pfam" id="PF00639">
    <property type="entry name" value="Rotamase"/>
    <property type="match status" value="1"/>
</dbReference>
<accession>A0A9D1HKH1</accession>
<dbReference type="InterPro" id="IPR000297">
    <property type="entry name" value="PPIase_PpiC"/>
</dbReference>
<dbReference type="EMBL" id="DVMH01000012">
    <property type="protein sequence ID" value="HIU10001.1"/>
    <property type="molecule type" value="Genomic_DNA"/>
</dbReference>
<organism evidence="5 6">
    <name type="scientific">Candidatus Avidehalobacter gallistercoris</name>
    <dbReference type="NCBI Taxonomy" id="2840694"/>
    <lineage>
        <taxon>Bacteria</taxon>
        <taxon>Bacillati</taxon>
        <taxon>Bacillota</taxon>
        <taxon>Clostridia</taxon>
        <taxon>Eubacteriales</taxon>
        <taxon>Peptococcaceae</taxon>
        <taxon>Peptococcaceae incertae sedis</taxon>
        <taxon>Candidatus Avidehalobacter</taxon>
    </lineage>
</organism>
<dbReference type="AlphaFoldDB" id="A0A9D1HKH1"/>
<evidence type="ECO:0000256" key="3">
    <source>
        <dbReference type="SAM" id="SignalP"/>
    </source>
</evidence>
<keyword evidence="3" id="KW-0732">Signal</keyword>
<evidence type="ECO:0000256" key="1">
    <source>
        <dbReference type="PROSITE-ProRule" id="PRU00278"/>
    </source>
</evidence>
<dbReference type="GO" id="GO:0003755">
    <property type="term" value="F:peptidyl-prolyl cis-trans isomerase activity"/>
    <property type="evidence" value="ECO:0007669"/>
    <property type="project" value="UniProtKB-KW"/>
</dbReference>
<evidence type="ECO:0000259" key="4">
    <source>
        <dbReference type="PROSITE" id="PS50198"/>
    </source>
</evidence>
<dbReference type="InterPro" id="IPR050245">
    <property type="entry name" value="PrsA_foldase"/>
</dbReference>
<feature type="chain" id="PRO_5038562223" evidence="3">
    <location>
        <begin position="22"/>
        <end position="363"/>
    </location>
</feature>
<dbReference type="Gene3D" id="3.10.50.40">
    <property type="match status" value="1"/>
</dbReference>
<feature type="region of interest" description="Disordered" evidence="2">
    <location>
        <begin position="337"/>
        <end position="363"/>
    </location>
</feature>
<reference evidence="5" key="1">
    <citation type="submission" date="2020-10" db="EMBL/GenBank/DDBJ databases">
        <authorList>
            <person name="Gilroy R."/>
        </authorList>
    </citation>
    <scope>NUCLEOTIDE SEQUENCE</scope>
    <source>
        <strain evidence="5">2830</strain>
    </source>
</reference>
<keyword evidence="1" id="KW-0697">Rotamase</keyword>
<dbReference type="Proteomes" id="UP000824124">
    <property type="component" value="Unassembled WGS sequence"/>
</dbReference>
<gene>
    <name evidence="5" type="ORF">IAB00_01915</name>
</gene>
<dbReference type="SUPFAM" id="SSF54534">
    <property type="entry name" value="FKBP-like"/>
    <property type="match status" value="1"/>
</dbReference>
<sequence length="363" mass="39716">MKKTLSLLVCGLLLATLTLSGCGDKAKTPAMIVNGVEIPQGVINYYLNYGKDYLTSYGIDFTDEQNGAQYMSMVEEQAVDIVTEMAVVRTLAADASLTVDKTALADAMNDQKAHFADDAAWETWLSTYELSEDDVNWILEYQLLADALYEQVNSDLTLSDSELAEIYNADPDAYDTYKFGHILVSVEGTTDEAGNTAEPDEAAWETARKTAADLISQINDGSATFEELAQRYNADSTKNTGGDLGEYVTKQESPYVEEFNAAAFQLTEVGEITQEPVHTSFGYHIIKLLDKTTGVGEAKDAIIDQELGDERDQRYFAAVDEAMQNVEITQDYTRKYAVTEEPAAGDDTDSNAADGGETQPADN</sequence>
<dbReference type="PROSITE" id="PS50198">
    <property type="entry name" value="PPIC_PPIASE_2"/>
    <property type="match status" value="1"/>
</dbReference>
<comment type="caution">
    <text evidence="5">The sequence shown here is derived from an EMBL/GenBank/DDBJ whole genome shotgun (WGS) entry which is preliminary data.</text>
</comment>
<dbReference type="PANTHER" id="PTHR47245">
    <property type="entry name" value="PEPTIDYLPROLYL ISOMERASE"/>
    <property type="match status" value="1"/>
</dbReference>
<proteinExistence type="predicted"/>